<dbReference type="EMBL" id="MHKB01000009">
    <property type="protein sequence ID" value="OGY79405.1"/>
    <property type="molecule type" value="Genomic_DNA"/>
</dbReference>
<accession>A0A1G2ARY1</accession>
<keyword evidence="1" id="KW-0175">Coiled coil</keyword>
<sequence length="97" mass="11210">MDSFGIDSWNNHAYTQVKKHHLNLSNPFIASRMHYATIVEVKNIVNEAVEKLAMLISNTMASKEDVQRLEKKIHNLAEDTKISKQRLNKIENTFLSQ</sequence>
<dbReference type="Proteomes" id="UP000177165">
    <property type="component" value="Unassembled WGS sequence"/>
</dbReference>
<dbReference type="AlphaFoldDB" id="A0A1G2ARY1"/>
<evidence type="ECO:0000313" key="3">
    <source>
        <dbReference type="Proteomes" id="UP000177165"/>
    </source>
</evidence>
<feature type="coiled-coil region" evidence="1">
    <location>
        <begin position="59"/>
        <end position="86"/>
    </location>
</feature>
<reference evidence="2 3" key="1">
    <citation type="journal article" date="2016" name="Nat. Commun.">
        <title>Thousands of microbial genomes shed light on interconnected biogeochemical processes in an aquifer system.</title>
        <authorList>
            <person name="Anantharaman K."/>
            <person name="Brown C.T."/>
            <person name="Hug L.A."/>
            <person name="Sharon I."/>
            <person name="Castelle C.J."/>
            <person name="Probst A.J."/>
            <person name="Thomas B.C."/>
            <person name="Singh A."/>
            <person name="Wilkins M.J."/>
            <person name="Karaoz U."/>
            <person name="Brodie E.L."/>
            <person name="Williams K.H."/>
            <person name="Hubbard S.S."/>
            <person name="Banfield J.F."/>
        </authorList>
    </citation>
    <scope>NUCLEOTIDE SEQUENCE [LARGE SCALE GENOMIC DNA]</scope>
</reference>
<comment type="caution">
    <text evidence="2">The sequence shown here is derived from an EMBL/GenBank/DDBJ whole genome shotgun (WGS) entry which is preliminary data.</text>
</comment>
<gene>
    <name evidence="2" type="ORF">A3B74_01020</name>
</gene>
<evidence type="ECO:0000313" key="2">
    <source>
        <dbReference type="EMBL" id="OGY79405.1"/>
    </source>
</evidence>
<organism evidence="2 3">
    <name type="scientific">Candidatus Kerfeldbacteria bacterium RIFCSPHIGHO2_02_FULL_42_14</name>
    <dbReference type="NCBI Taxonomy" id="1798540"/>
    <lineage>
        <taxon>Bacteria</taxon>
        <taxon>Candidatus Kerfeldiibacteriota</taxon>
    </lineage>
</organism>
<protein>
    <submittedName>
        <fullName evidence="2">Uncharacterized protein</fullName>
    </submittedName>
</protein>
<proteinExistence type="predicted"/>
<evidence type="ECO:0000256" key="1">
    <source>
        <dbReference type="SAM" id="Coils"/>
    </source>
</evidence>
<name>A0A1G2ARY1_9BACT</name>